<organism evidence="2 3">
    <name type="scientific">Sorangium cellulosum So0157-2</name>
    <dbReference type="NCBI Taxonomy" id="1254432"/>
    <lineage>
        <taxon>Bacteria</taxon>
        <taxon>Pseudomonadati</taxon>
        <taxon>Myxococcota</taxon>
        <taxon>Polyangia</taxon>
        <taxon>Polyangiales</taxon>
        <taxon>Polyangiaceae</taxon>
        <taxon>Sorangium</taxon>
    </lineage>
</organism>
<evidence type="ECO:0000313" key="3">
    <source>
        <dbReference type="Proteomes" id="UP000014803"/>
    </source>
</evidence>
<feature type="region of interest" description="Disordered" evidence="1">
    <location>
        <begin position="39"/>
        <end position="124"/>
    </location>
</feature>
<feature type="compositionally biased region" description="Low complexity" evidence="1">
    <location>
        <begin position="58"/>
        <end position="92"/>
    </location>
</feature>
<dbReference type="AlphaFoldDB" id="S4XYI8"/>
<evidence type="ECO:0000313" key="2">
    <source>
        <dbReference type="EMBL" id="AGP36960.1"/>
    </source>
</evidence>
<dbReference type="STRING" id="1254432.SCE1572_22180"/>
<evidence type="ECO:0000256" key="1">
    <source>
        <dbReference type="SAM" id="MobiDB-lite"/>
    </source>
</evidence>
<feature type="region of interest" description="Disordered" evidence="1">
    <location>
        <begin position="1"/>
        <end position="22"/>
    </location>
</feature>
<dbReference type="KEGG" id="scu:SCE1572_22180"/>
<reference evidence="2 3" key="1">
    <citation type="journal article" date="2013" name="Sci. Rep.">
        <title>Extraordinary expansion of a Sorangium cellulosum genome from an alkaline milieu.</title>
        <authorList>
            <person name="Han K."/>
            <person name="Li Z.F."/>
            <person name="Peng R."/>
            <person name="Zhu L.P."/>
            <person name="Zhou T."/>
            <person name="Wang L.G."/>
            <person name="Li S.G."/>
            <person name="Zhang X.B."/>
            <person name="Hu W."/>
            <person name="Wu Z.H."/>
            <person name="Qin N."/>
            <person name="Li Y.Z."/>
        </authorList>
    </citation>
    <scope>NUCLEOTIDE SEQUENCE [LARGE SCALE GENOMIC DNA]</scope>
    <source>
        <strain evidence="2 3">So0157-2</strain>
    </source>
</reference>
<feature type="compositionally biased region" description="Low complexity" evidence="1">
    <location>
        <begin position="112"/>
        <end position="124"/>
    </location>
</feature>
<feature type="compositionally biased region" description="Gly residues" evidence="1">
    <location>
        <begin position="39"/>
        <end position="57"/>
    </location>
</feature>
<gene>
    <name evidence="2" type="ORF">SCE1572_22180</name>
</gene>
<accession>S4XYI8</accession>
<feature type="compositionally biased region" description="Gly residues" evidence="1">
    <location>
        <begin position="93"/>
        <end position="104"/>
    </location>
</feature>
<proteinExistence type="predicted"/>
<sequence>MAGLDPPASDGPGRRRGARRAGEALAALASRLRGRHGCVGGGGGALVGGAPVGGAPGDGASSGAPGVADGSSGEAGVAGASPTPPSYARGRSYSGGGPAGSGFGGDEEHAAARSAARAAATAAT</sequence>
<name>S4XYI8_SORCE</name>
<dbReference type="EMBL" id="CP003969">
    <property type="protein sequence ID" value="AGP36960.1"/>
    <property type="molecule type" value="Genomic_DNA"/>
</dbReference>
<protein>
    <submittedName>
        <fullName evidence="2">Uncharacterized protein</fullName>
    </submittedName>
</protein>
<dbReference type="Proteomes" id="UP000014803">
    <property type="component" value="Chromosome"/>
</dbReference>
<dbReference type="HOGENOM" id="CLU_2002419_0_0_7"/>